<feature type="transmembrane region" description="Helical" evidence="1">
    <location>
        <begin position="598"/>
        <end position="617"/>
    </location>
</feature>
<gene>
    <name evidence="2" type="ORF">XOC_3853</name>
</gene>
<evidence type="ECO:0000256" key="1">
    <source>
        <dbReference type="SAM" id="Phobius"/>
    </source>
</evidence>
<evidence type="ECO:0000313" key="3">
    <source>
        <dbReference type="Proteomes" id="UP000008851"/>
    </source>
</evidence>
<keyword evidence="1" id="KW-0472">Membrane</keyword>
<keyword evidence="1" id="KW-1133">Transmembrane helix</keyword>
<feature type="transmembrane region" description="Helical" evidence="1">
    <location>
        <begin position="681"/>
        <end position="699"/>
    </location>
</feature>
<keyword evidence="1" id="KW-0812">Transmembrane</keyword>
<feature type="transmembrane region" description="Helical" evidence="1">
    <location>
        <begin position="457"/>
        <end position="481"/>
    </location>
</feature>
<dbReference type="KEGG" id="xor:XOC_3853"/>
<feature type="transmembrane region" description="Helical" evidence="1">
    <location>
        <begin position="192"/>
        <end position="216"/>
    </location>
</feature>
<protein>
    <submittedName>
        <fullName evidence="2">Membrane protein, putative</fullName>
    </submittedName>
</protein>
<feature type="transmembrane region" description="Helical" evidence="1">
    <location>
        <begin position="406"/>
        <end position="437"/>
    </location>
</feature>
<accession>G7TH02</accession>
<feature type="transmembrane region" description="Helical" evidence="1">
    <location>
        <begin position="372"/>
        <end position="394"/>
    </location>
</feature>
<feature type="transmembrane region" description="Helical" evidence="1">
    <location>
        <begin position="488"/>
        <end position="506"/>
    </location>
</feature>
<feature type="transmembrane region" description="Helical" evidence="1">
    <location>
        <begin position="655"/>
        <end position="674"/>
    </location>
</feature>
<dbReference type="AlphaFoldDB" id="G7TH02"/>
<dbReference type="Proteomes" id="UP000008851">
    <property type="component" value="Chromosome"/>
</dbReference>
<dbReference type="EMBL" id="CP003057">
    <property type="protein sequence ID" value="AEQ97943.1"/>
    <property type="molecule type" value="Genomic_DNA"/>
</dbReference>
<reference evidence="2 3" key="1">
    <citation type="journal article" date="2011" name="J. Bacteriol.">
        <title>Two new complete genome sequences offer insight into host and tissue specificity of plant pathogenic Xanthomonas spp.</title>
        <authorList>
            <person name="Bogdanove A.J."/>
            <person name="Koebnik R."/>
            <person name="Lu H."/>
            <person name="Furutani A."/>
            <person name="Angiuoli S.V."/>
            <person name="Patil P.B."/>
            <person name="Van Sluys M.A."/>
            <person name="Ryan R.P."/>
            <person name="Meyer D.F."/>
            <person name="Han S.W."/>
            <person name="Aparna G."/>
            <person name="Rajaram M."/>
            <person name="Delcher A.L."/>
            <person name="Phillippy A.M."/>
            <person name="Puiu D."/>
            <person name="Schatz M.C."/>
            <person name="Shumway M."/>
            <person name="Sommer D.D."/>
            <person name="Trapnell C."/>
            <person name="Benahmed F."/>
            <person name="Dimitrov G."/>
            <person name="Madupu R."/>
            <person name="Radune D."/>
            <person name="Sullivan S."/>
            <person name="Jha G."/>
            <person name="Ishihara H."/>
            <person name="Lee S.W."/>
            <person name="Pandey A."/>
            <person name="Sharma V."/>
            <person name="Sriariyanun M."/>
            <person name="Szurek B."/>
            <person name="Vera-Cruz C.M."/>
            <person name="Dorman K.S."/>
            <person name="Ronald P.C."/>
            <person name="Verdier V."/>
            <person name="Dow J.M."/>
            <person name="Sonti R.V."/>
            <person name="Tsuge S."/>
            <person name="Brendel V.P."/>
            <person name="Rabinowicz P.D."/>
            <person name="Leach J.E."/>
            <person name="White F.F."/>
            <person name="Salzberg S.L."/>
        </authorList>
    </citation>
    <scope>NUCLEOTIDE SEQUENCE [LARGE SCALE GENOMIC DNA]</scope>
    <source>
        <strain evidence="2 3">BLS256</strain>
    </source>
</reference>
<sequence length="744" mass="81292">MIGRHAIAVFSTNATGLIDHSVVSPRIIGNLPLYILKGVLLACLLFVNGCSAYKDPILDTNGGCASTSSPFLPPDPTVDGRITYCEGGDGWTGTIESQPYPPGTRNVEVMLTGYPNTPGVTISAVANAGNATFTLLPPQPRERWQRVMLEIPPRVSQTGFRIRIEDRSVDHFGWAGIGTSNVGPAKAFANGLLPMLAAVLLGNTWLIAVCLCFSGVGHPRDRLLQGLLAGSCAWLLIFIGYVASPQLGGVMASLFLILPFPAALLLGWRRHTLLKELAGMQKALLPVLMFAGLTLWVGLFPFHWDGQPNGDPAIRWSHLSTDAWLPLLFGDMLARGKIDVPMVGDWLSSDRPPLQVGLYLMLYKVLPETRALVYQGISTWAQALVLLPLASLLARLVNSRAQAMALLVLCLSASMLINTLFVWPKLFAAAFSLIYYLALFPGERTPRRWGQAGVAAAMALLAHGGALFFLVGASLVHLAFYRRQSVAMLVRAGSIAIVLYLPWIAYQRLVDPPGDRLLKWHFAGKIPVSDESAMHAIASAYSQLTPAAWISARMQNFSAIFKGALSSPYESMRTITQQDPAIASRFIDDDFFYTFHSMWFSTPLLLLPCLALIYLRSRRSRHADPTFKDMLQMAATIILTIFIWVTALFEGGTTTIHTGAYACTLLLQLVVLATAWRSSAYLFYPICAANIVVALFIYILDRHFLPDLQGLYLLGTLFFCGGLLFASLASTRDGSDPRSIDLPT</sequence>
<feature type="transmembrane region" description="Helical" evidence="1">
    <location>
        <begin position="223"/>
        <end position="243"/>
    </location>
</feature>
<feature type="transmembrane region" description="Helical" evidence="1">
    <location>
        <begin position="283"/>
        <end position="304"/>
    </location>
</feature>
<feature type="transmembrane region" description="Helical" evidence="1">
    <location>
        <begin position="249"/>
        <end position="268"/>
    </location>
</feature>
<dbReference type="HOGENOM" id="CLU_395831_0_0_6"/>
<name>G7TH02_XANOB</name>
<dbReference type="eggNOG" id="ENOG5032Y5E">
    <property type="taxonomic scope" value="Bacteria"/>
</dbReference>
<feature type="transmembrane region" description="Helical" evidence="1">
    <location>
        <begin position="711"/>
        <end position="729"/>
    </location>
</feature>
<evidence type="ECO:0000313" key="2">
    <source>
        <dbReference type="EMBL" id="AEQ97943.1"/>
    </source>
</evidence>
<proteinExistence type="predicted"/>
<feature type="transmembrane region" description="Helical" evidence="1">
    <location>
        <begin position="629"/>
        <end position="649"/>
    </location>
</feature>
<organism evidence="2 3">
    <name type="scientific">Xanthomonas oryzae pv. oryzicola (strain BLS256)</name>
    <dbReference type="NCBI Taxonomy" id="383407"/>
    <lineage>
        <taxon>Bacteria</taxon>
        <taxon>Pseudomonadati</taxon>
        <taxon>Pseudomonadota</taxon>
        <taxon>Gammaproteobacteria</taxon>
        <taxon>Lysobacterales</taxon>
        <taxon>Lysobacteraceae</taxon>
        <taxon>Xanthomonas</taxon>
    </lineage>
</organism>